<name>W7T237_9STRA</name>
<dbReference type="Proteomes" id="UP000019335">
    <property type="component" value="Unassembled WGS sequence"/>
</dbReference>
<dbReference type="InterPro" id="IPR015422">
    <property type="entry name" value="PyrdxlP-dep_Trfase_small"/>
</dbReference>
<keyword evidence="2" id="KW-0032">Aminotransferase</keyword>
<dbReference type="AlphaFoldDB" id="W7T237"/>
<comment type="caution">
    <text evidence="2">The sequence shown here is derived from an EMBL/GenBank/DDBJ whole genome shotgun (WGS) entry which is preliminary data.</text>
</comment>
<keyword evidence="3" id="KW-1185">Reference proteome</keyword>
<evidence type="ECO:0000313" key="3">
    <source>
        <dbReference type="Proteomes" id="UP000019335"/>
    </source>
</evidence>
<dbReference type="EMBL" id="AZIL01002775">
    <property type="protein sequence ID" value="EWM20822.1"/>
    <property type="molecule type" value="Genomic_DNA"/>
</dbReference>
<sequence length="146" mass="15478">PPSFPPSLRSILKEGKAAGHAICGGHVSGMFGFFFTEGPVRCFADAAKSDTVRQTPSCPSSFLSLVRAFSEEGSPPTVHLYQPAFEQLLSLLVFCLPPWHILVAPSLLLGLGLRFPPSPPTFDLPAARPVDAGSLSDPKPSLTLPP</sequence>
<keyword evidence="2" id="KW-0808">Transferase</keyword>
<feature type="region of interest" description="Disordered" evidence="1">
    <location>
        <begin position="126"/>
        <end position="146"/>
    </location>
</feature>
<evidence type="ECO:0000313" key="2">
    <source>
        <dbReference type="EMBL" id="EWM20822.1"/>
    </source>
</evidence>
<protein>
    <submittedName>
        <fullName evidence="2">Glutamate 1-semialdehyde aminotransferase</fullName>
    </submittedName>
</protein>
<evidence type="ECO:0000256" key="1">
    <source>
        <dbReference type="SAM" id="MobiDB-lite"/>
    </source>
</evidence>
<organism evidence="2 3">
    <name type="scientific">Nannochloropsis gaditana</name>
    <dbReference type="NCBI Taxonomy" id="72520"/>
    <lineage>
        <taxon>Eukaryota</taxon>
        <taxon>Sar</taxon>
        <taxon>Stramenopiles</taxon>
        <taxon>Ochrophyta</taxon>
        <taxon>Eustigmatophyceae</taxon>
        <taxon>Eustigmatales</taxon>
        <taxon>Monodopsidaceae</taxon>
        <taxon>Nannochloropsis</taxon>
    </lineage>
</organism>
<dbReference type="OrthoDB" id="425114at2759"/>
<gene>
    <name evidence="2" type="ORF">Naga_100835g1</name>
</gene>
<dbReference type="Gene3D" id="3.90.1150.10">
    <property type="entry name" value="Aspartate Aminotransferase, domain 1"/>
    <property type="match status" value="1"/>
</dbReference>
<dbReference type="GO" id="GO:0008483">
    <property type="term" value="F:transaminase activity"/>
    <property type="evidence" value="ECO:0007669"/>
    <property type="project" value="UniProtKB-KW"/>
</dbReference>
<feature type="non-terminal residue" evidence="2">
    <location>
        <position position="1"/>
    </location>
</feature>
<accession>W7T237</accession>
<reference evidence="2 3" key="1">
    <citation type="journal article" date="2014" name="Mol. Plant">
        <title>Chromosome Scale Genome Assembly and Transcriptome Profiling of Nannochloropsis gaditana in Nitrogen Depletion.</title>
        <authorList>
            <person name="Corteggiani Carpinelli E."/>
            <person name="Telatin A."/>
            <person name="Vitulo N."/>
            <person name="Forcato C."/>
            <person name="D'Angelo M."/>
            <person name="Schiavon R."/>
            <person name="Vezzi A."/>
            <person name="Giacometti G.M."/>
            <person name="Morosinotto T."/>
            <person name="Valle G."/>
        </authorList>
    </citation>
    <scope>NUCLEOTIDE SEQUENCE [LARGE SCALE GENOMIC DNA]</scope>
    <source>
        <strain evidence="2 3">B-31</strain>
    </source>
</reference>
<proteinExistence type="predicted"/>